<dbReference type="AlphaFoldDB" id="A0A6A6KYN5"/>
<evidence type="ECO:0000256" key="1">
    <source>
        <dbReference type="ARBA" id="ARBA00001971"/>
    </source>
</evidence>
<dbReference type="EMBL" id="JAAGAX010000014">
    <property type="protein sequence ID" value="KAF2293123.1"/>
    <property type="molecule type" value="Genomic_DNA"/>
</dbReference>
<evidence type="ECO:0000256" key="8">
    <source>
        <dbReference type="PIRSR" id="PIRSR602401-1"/>
    </source>
</evidence>
<dbReference type="PRINTS" id="PR00385">
    <property type="entry name" value="P450"/>
</dbReference>
<keyword evidence="4 8" id="KW-0479">Metal-binding</keyword>
<dbReference type="GO" id="GO:0016705">
    <property type="term" value="F:oxidoreductase activity, acting on paired donors, with incorporation or reduction of molecular oxygen"/>
    <property type="evidence" value="ECO:0007669"/>
    <property type="project" value="InterPro"/>
</dbReference>
<evidence type="ECO:0000256" key="5">
    <source>
        <dbReference type="ARBA" id="ARBA00023002"/>
    </source>
</evidence>
<dbReference type="PANTHER" id="PTHR24296">
    <property type="entry name" value="CYTOCHROME P450"/>
    <property type="match status" value="1"/>
</dbReference>
<keyword evidence="7 9" id="KW-0503">Monooxygenase</keyword>
<comment type="caution">
    <text evidence="10">The sequence shown here is derived from an EMBL/GenBank/DDBJ whole genome shotgun (WGS) entry which is preliminary data.</text>
</comment>
<dbReference type="Gene3D" id="1.10.630.10">
    <property type="entry name" value="Cytochrome P450"/>
    <property type="match status" value="2"/>
</dbReference>
<dbReference type="PROSITE" id="PS00086">
    <property type="entry name" value="CYTOCHROME_P450"/>
    <property type="match status" value="1"/>
</dbReference>
<evidence type="ECO:0000256" key="4">
    <source>
        <dbReference type="ARBA" id="ARBA00022723"/>
    </source>
</evidence>
<comment type="similarity">
    <text evidence="2 9">Belongs to the cytochrome P450 family.</text>
</comment>
<evidence type="ECO:0008006" key="12">
    <source>
        <dbReference type="Google" id="ProtNLM"/>
    </source>
</evidence>
<organism evidence="10 11">
    <name type="scientific">Hevea brasiliensis</name>
    <name type="common">Para rubber tree</name>
    <name type="synonym">Siphonia brasiliensis</name>
    <dbReference type="NCBI Taxonomy" id="3981"/>
    <lineage>
        <taxon>Eukaryota</taxon>
        <taxon>Viridiplantae</taxon>
        <taxon>Streptophyta</taxon>
        <taxon>Embryophyta</taxon>
        <taxon>Tracheophyta</taxon>
        <taxon>Spermatophyta</taxon>
        <taxon>Magnoliopsida</taxon>
        <taxon>eudicotyledons</taxon>
        <taxon>Gunneridae</taxon>
        <taxon>Pentapetalae</taxon>
        <taxon>rosids</taxon>
        <taxon>fabids</taxon>
        <taxon>Malpighiales</taxon>
        <taxon>Euphorbiaceae</taxon>
        <taxon>Crotonoideae</taxon>
        <taxon>Micrandreae</taxon>
        <taxon>Hevea</taxon>
    </lineage>
</organism>
<dbReference type="GO" id="GO:0004497">
    <property type="term" value="F:monooxygenase activity"/>
    <property type="evidence" value="ECO:0007669"/>
    <property type="project" value="UniProtKB-KW"/>
</dbReference>
<dbReference type="InterPro" id="IPR002401">
    <property type="entry name" value="Cyt_P450_E_grp-I"/>
</dbReference>
<feature type="binding site" description="axial binding residue" evidence="8">
    <location>
        <position position="380"/>
    </location>
    <ligand>
        <name>heme</name>
        <dbReference type="ChEBI" id="CHEBI:30413"/>
    </ligand>
    <ligandPart>
        <name>Fe</name>
        <dbReference type="ChEBI" id="CHEBI:18248"/>
    </ligandPart>
</feature>
<dbReference type="CDD" id="cd11064">
    <property type="entry name" value="CYP86A"/>
    <property type="match status" value="1"/>
</dbReference>
<dbReference type="SUPFAM" id="SSF48264">
    <property type="entry name" value="Cytochrome P450"/>
    <property type="match status" value="1"/>
</dbReference>
<dbReference type="GO" id="GO:0006629">
    <property type="term" value="P:lipid metabolic process"/>
    <property type="evidence" value="ECO:0007669"/>
    <property type="project" value="UniProtKB-ARBA"/>
</dbReference>
<keyword evidence="11" id="KW-1185">Reference proteome</keyword>
<comment type="cofactor">
    <cofactor evidence="1 8">
        <name>heme</name>
        <dbReference type="ChEBI" id="CHEBI:30413"/>
    </cofactor>
</comment>
<protein>
    <recommendedName>
        <fullName evidence="12">Cytochrome P450</fullName>
    </recommendedName>
</protein>
<reference evidence="10 11" key="1">
    <citation type="journal article" date="2020" name="Mol. Plant">
        <title>The Chromosome-Based Rubber Tree Genome Provides New Insights into Spurge Genome Evolution and Rubber Biosynthesis.</title>
        <authorList>
            <person name="Liu J."/>
            <person name="Shi C."/>
            <person name="Shi C.C."/>
            <person name="Li W."/>
            <person name="Zhang Q.J."/>
            <person name="Zhang Y."/>
            <person name="Li K."/>
            <person name="Lu H.F."/>
            <person name="Shi C."/>
            <person name="Zhu S.T."/>
            <person name="Xiao Z.Y."/>
            <person name="Nan H."/>
            <person name="Yue Y."/>
            <person name="Zhu X.G."/>
            <person name="Wu Y."/>
            <person name="Hong X.N."/>
            <person name="Fan G.Y."/>
            <person name="Tong Y."/>
            <person name="Zhang D."/>
            <person name="Mao C.L."/>
            <person name="Liu Y.L."/>
            <person name="Hao S.J."/>
            <person name="Liu W.Q."/>
            <person name="Lv M.Q."/>
            <person name="Zhang H.B."/>
            <person name="Liu Y."/>
            <person name="Hu-Tang G.R."/>
            <person name="Wang J.P."/>
            <person name="Wang J.H."/>
            <person name="Sun Y.H."/>
            <person name="Ni S.B."/>
            <person name="Chen W.B."/>
            <person name="Zhang X.C."/>
            <person name="Jiao Y.N."/>
            <person name="Eichler E.E."/>
            <person name="Li G.H."/>
            <person name="Liu X."/>
            <person name="Gao L.Z."/>
        </authorList>
    </citation>
    <scope>NUCLEOTIDE SEQUENCE [LARGE SCALE GENOMIC DNA]</scope>
    <source>
        <strain evidence="11">cv. GT1</strain>
        <tissue evidence="10">Leaf</tissue>
    </source>
</reference>
<sequence length="420" mass="48838">MLPDTLVHLSRIHERFTEVLERSGHTFLYQGTWFSNVKVLATVDPANVHYIMSSKFSNFPKGSKFSKIFDVLGRGIFNSDSERWMNQRKLVQALFNHRRFHQFLNKTSRDMVEKGLVTVLEHVAEQWLVVDMQDLFQRFTFDITCKLIIGYNPRCLSIDFPQVEFSKAMDDAEETLFWRHITPEWFWKSQRKLKIGQEWKMERASKTLDRISAEYISRKRKQLNNQSLSPDDGSEGKGTTSALTWFFWLISKNPQVESKIREELKASVPVNEAENWRLFNPQELNSLVYLHGALCESLRLYPPVPFQHKAPLQEDVLPSGHQVNSEMKIVLCLHAMGRMKSIWGEDCLKFKPERWITEGGKVKHEPSYKFLAFNAGPRTCLGKEVAFTQMKTVVAAVIHNYRVQAVEGHPVSPNVPLFFR</sequence>
<evidence type="ECO:0000256" key="2">
    <source>
        <dbReference type="ARBA" id="ARBA00010617"/>
    </source>
</evidence>
<dbReference type="Proteomes" id="UP000467840">
    <property type="component" value="Chromosome 13"/>
</dbReference>
<evidence type="ECO:0000256" key="3">
    <source>
        <dbReference type="ARBA" id="ARBA00022617"/>
    </source>
</evidence>
<keyword evidence="6 8" id="KW-0408">Iron</keyword>
<dbReference type="GO" id="GO:0005506">
    <property type="term" value="F:iron ion binding"/>
    <property type="evidence" value="ECO:0007669"/>
    <property type="project" value="InterPro"/>
</dbReference>
<proteinExistence type="inferred from homology"/>
<evidence type="ECO:0000256" key="9">
    <source>
        <dbReference type="RuleBase" id="RU000461"/>
    </source>
</evidence>
<keyword evidence="3 8" id="KW-0349">Heme</keyword>
<evidence type="ECO:0000313" key="10">
    <source>
        <dbReference type="EMBL" id="KAF2293123.1"/>
    </source>
</evidence>
<evidence type="ECO:0000256" key="6">
    <source>
        <dbReference type="ARBA" id="ARBA00023004"/>
    </source>
</evidence>
<keyword evidence="5 9" id="KW-0560">Oxidoreductase</keyword>
<dbReference type="Pfam" id="PF00067">
    <property type="entry name" value="p450"/>
    <property type="match status" value="2"/>
</dbReference>
<gene>
    <name evidence="10" type="ORF">GH714_037281</name>
</gene>
<dbReference type="InterPro" id="IPR001128">
    <property type="entry name" value="Cyt_P450"/>
</dbReference>
<evidence type="ECO:0000313" key="11">
    <source>
        <dbReference type="Proteomes" id="UP000467840"/>
    </source>
</evidence>
<evidence type="ECO:0000256" key="7">
    <source>
        <dbReference type="ARBA" id="ARBA00023033"/>
    </source>
</evidence>
<dbReference type="GO" id="GO:0020037">
    <property type="term" value="F:heme binding"/>
    <property type="evidence" value="ECO:0007669"/>
    <property type="project" value="InterPro"/>
</dbReference>
<accession>A0A6A6KYN5</accession>
<dbReference type="InterPro" id="IPR017972">
    <property type="entry name" value="Cyt_P450_CS"/>
</dbReference>
<name>A0A6A6KYN5_HEVBR</name>
<dbReference type="InterPro" id="IPR036396">
    <property type="entry name" value="Cyt_P450_sf"/>
</dbReference>
<dbReference type="PRINTS" id="PR00463">
    <property type="entry name" value="EP450I"/>
</dbReference>